<feature type="region of interest" description="Disordered" evidence="1">
    <location>
        <begin position="74"/>
        <end position="101"/>
    </location>
</feature>
<evidence type="ECO:0000313" key="3">
    <source>
        <dbReference type="Proteomes" id="UP000799440"/>
    </source>
</evidence>
<organism evidence="2 3">
    <name type="scientific">Sporormia fimetaria CBS 119925</name>
    <dbReference type="NCBI Taxonomy" id="1340428"/>
    <lineage>
        <taxon>Eukaryota</taxon>
        <taxon>Fungi</taxon>
        <taxon>Dikarya</taxon>
        <taxon>Ascomycota</taxon>
        <taxon>Pezizomycotina</taxon>
        <taxon>Dothideomycetes</taxon>
        <taxon>Pleosporomycetidae</taxon>
        <taxon>Pleosporales</taxon>
        <taxon>Sporormiaceae</taxon>
        <taxon>Sporormia</taxon>
    </lineage>
</organism>
<name>A0A6A6V2H6_9PLEO</name>
<proteinExistence type="predicted"/>
<sequence length="342" mass="36338">MVSISAVVSRITGAVWGVKPDLTVLPRGTLLVDAVPPSSTPSPSADSTLPLARFRAWTTMSIFSKTLPPSSSWVLQAPPSTEADPADFEPAPTPSPPTPTVATTPLGHFGSWNYMPSFAHILAFPKPASQSVETAIGRDQVNHSYCLYRLVLTIEACYISPDTRSWCVERTGCHWKGGTFSLSLSLSLGPLTGGPPDTIAYWRHWKGGGHCPPLPLGLLSGPPETIAFWRHWKGGAPSLSLPWPQSPGDISETAEALSLLFLLLDPSSGSLPLGSFSSGSLSFGSALALQETLTCCQAGRRWYWRGSEPLRAPHIPEATGRLHLSLSGPHALQDTLACSGAG</sequence>
<reference evidence="2" key="1">
    <citation type="journal article" date="2020" name="Stud. Mycol.">
        <title>101 Dothideomycetes genomes: a test case for predicting lifestyles and emergence of pathogens.</title>
        <authorList>
            <person name="Haridas S."/>
            <person name="Albert R."/>
            <person name="Binder M."/>
            <person name="Bloem J."/>
            <person name="Labutti K."/>
            <person name="Salamov A."/>
            <person name="Andreopoulos B."/>
            <person name="Baker S."/>
            <person name="Barry K."/>
            <person name="Bills G."/>
            <person name="Bluhm B."/>
            <person name="Cannon C."/>
            <person name="Castanera R."/>
            <person name="Culley D."/>
            <person name="Daum C."/>
            <person name="Ezra D."/>
            <person name="Gonzalez J."/>
            <person name="Henrissat B."/>
            <person name="Kuo A."/>
            <person name="Liang C."/>
            <person name="Lipzen A."/>
            <person name="Lutzoni F."/>
            <person name="Magnuson J."/>
            <person name="Mondo S."/>
            <person name="Nolan M."/>
            <person name="Ohm R."/>
            <person name="Pangilinan J."/>
            <person name="Park H.-J."/>
            <person name="Ramirez L."/>
            <person name="Alfaro M."/>
            <person name="Sun H."/>
            <person name="Tritt A."/>
            <person name="Yoshinaga Y."/>
            <person name="Zwiers L.-H."/>
            <person name="Turgeon B."/>
            <person name="Goodwin S."/>
            <person name="Spatafora J."/>
            <person name="Crous P."/>
            <person name="Grigoriev I."/>
        </authorList>
    </citation>
    <scope>NUCLEOTIDE SEQUENCE</scope>
    <source>
        <strain evidence="2">CBS 119925</strain>
    </source>
</reference>
<protein>
    <submittedName>
        <fullName evidence="2">Uncharacterized protein</fullName>
    </submittedName>
</protein>
<dbReference type="Proteomes" id="UP000799440">
    <property type="component" value="Unassembled WGS sequence"/>
</dbReference>
<accession>A0A6A6V2H6</accession>
<evidence type="ECO:0000256" key="1">
    <source>
        <dbReference type="SAM" id="MobiDB-lite"/>
    </source>
</evidence>
<dbReference type="AlphaFoldDB" id="A0A6A6V2H6"/>
<dbReference type="EMBL" id="MU006586">
    <property type="protein sequence ID" value="KAF2744758.1"/>
    <property type="molecule type" value="Genomic_DNA"/>
</dbReference>
<evidence type="ECO:0000313" key="2">
    <source>
        <dbReference type="EMBL" id="KAF2744758.1"/>
    </source>
</evidence>
<keyword evidence="3" id="KW-1185">Reference proteome</keyword>
<gene>
    <name evidence="2" type="ORF">M011DRAFT_156448</name>
</gene>